<dbReference type="GO" id="GO:0006824">
    <property type="term" value="P:cobalt ion transport"/>
    <property type="evidence" value="ECO:0007669"/>
    <property type="project" value="InterPro"/>
</dbReference>
<evidence type="ECO:0000313" key="12">
    <source>
        <dbReference type="EMBL" id="PXV64813.1"/>
    </source>
</evidence>
<protein>
    <recommendedName>
        <fullName evidence="10">ABC transporter ATP-binding protein</fullName>
    </recommendedName>
</protein>
<dbReference type="InterPro" id="IPR017871">
    <property type="entry name" value="ABC_transporter-like_CS"/>
</dbReference>
<dbReference type="InterPro" id="IPR005876">
    <property type="entry name" value="Co_trans_ATP-bd"/>
</dbReference>
<sequence>MSKKVLEVENLVFNYPDGTNALDGLSLSIEKGKKIAILGANGAGKSTLFLHLNGILKPKQGNIKFRGKKISYKKKELQNLRKNIGIVFQDPDMQLFSSSVFQEISFGPLNLGLSEIQTRERVDEAMQIMEITDIKDKPTHLLSYGQKKRISIADILAMKPELIIFDEPTVWLDPKHSKEILGFINQINKKGTTVILSTHDVDLAYQWADYIYIFSDGKIIGEGSSEKIFRDNKLLKESDLIKPWIIEVYEKLIQNGRISSNVSVPKSKSELFELI</sequence>
<dbReference type="GO" id="GO:0005524">
    <property type="term" value="F:ATP binding"/>
    <property type="evidence" value="ECO:0007669"/>
    <property type="project" value="UniProtKB-UniRule"/>
</dbReference>
<reference evidence="15 19" key="1">
    <citation type="submission" date="2016-10" db="EMBL/GenBank/DDBJ databases">
        <authorList>
            <person name="de Groot N.N."/>
        </authorList>
    </citation>
    <scope>NUCLEOTIDE SEQUENCE [LARGE SCALE GENOMIC DNA]</scope>
    <source>
        <strain evidence="15 19">WG7</strain>
    </source>
</reference>
<organism evidence="13 23">
    <name type="scientific">Halanaerobium congolense</name>
    <dbReference type="NCBI Taxonomy" id="54121"/>
    <lineage>
        <taxon>Bacteria</taxon>
        <taxon>Bacillati</taxon>
        <taxon>Bacillota</taxon>
        <taxon>Clostridia</taxon>
        <taxon>Halanaerobiales</taxon>
        <taxon>Halanaerobiaceae</taxon>
        <taxon>Halanaerobium</taxon>
    </lineage>
</organism>
<dbReference type="NCBIfam" id="TIGR01166">
    <property type="entry name" value="cbiO"/>
    <property type="match status" value="1"/>
</dbReference>
<dbReference type="SMART" id="SM00382">
    <property type="entry name" value="AAA"/>
    <property type="match status" value="1"/>
</dbReference>
<dbReference type="CDD" id="cd03225">
    <property type="entry name" value="ABC_cobalt_CbiO_domain1"/>
    <property type="match status" value="1"/>
</dbReference>
<dbReference type="GO" id="GO:0043190">
    <property type="term" value="C:ATP-binding cassette (ABC) transporter complex"/>
    <property type="evidence" value="ECO:0007669"/>
    <property type="project" value="TreeGrafter"/>
</dbReference>
<dbReference type="InterPro" id="IPR050095">
    <property type="entry name" value="ECF_ABC_transporter_ATP-bd"/>
</dbReference>
<comment type="subcellular location">
    <subcellularLocation>
        <location evidence="1 10">Cell membrane</location>
        <topology evidence="1 10">Peripheral membrane protein</topology>
    </subcellularLocation>
</comment>
<evidence type="ECO:0000256" key="6">
    <source>
        <dbReference type="ARBA" id="ARBA00022840"/>
    </source>
</evidence>
<dbReference type="PANTHER" id="PTHR43553:SF24">
    <property type="entry name" value="ENERGY-COUPLING FACTOR TRANSPORTER ATP-BINDING PROTEIN ECFA1"/>
    <property type="match status" value="1"/>
</dbReference>
<keyword evidence="7" id="KW-1278">Translocase</keyword>
<evidence type="ECO:0000256" key="3">
    <source>
        <dbReference type="ARBA" id="ARBA00022448"/>
    </source>
</evidence>
<evidence type="ECO:0000313" key="19">
    <source>
        <dbReference type="Proteomes" id="UP000198945"/>
    </source>
</evidence>
<evidence type="ECO:0000313" key="22">
    <source>
        <dbReference type="Proteomes" id="UP000295758"/>
    </source>
</evidence>
<dbReference type="Proteomes" id="UP000295758">
    <property type="component" value="Unassembled WGS sequence"/>
</dbReference>
<proteinExistence type="inferred from homology"/>
<dbReference type="Proteomes" id="UP000199519">
    <property type="component" value="Unassembled WGS sequence"/>
</dbReference>
<keyword evidence="4 10" id="KW-1003">Cell membrane</keyword>
<evidence type="ECO:0000313" key="20">
    <source>
        <dbReference type="Proteomes" id="UP000199519"/>
    </source>
</evidence>
<dbReference type="Pfam" id="PF00005">
    <property type="entry name" value="ABC_tran"/>
    <property type="match status" value="1"/>
</dbReference>
<dbReference type="Gene3D" id="3.40.50.300">
    <property type="entry name" value="P-loop containing nucleotide triphosphate hydrolases"/>
    <property type="match status" value="1"/>
</dbReference>
<keyword evidence="6 10" id="KW-0067">ATP-binding</keyword>
<comment type="function">
    <text evidence="10">Part of an ABC transporter complex. Responsible for energy coupling to the transport system.</text>
</comment>
<dbReference type="EMBL" id="FNBJ01000028">
    <property type="protein sequence ID" value="SDF86343.1"/>
    <property type="molecule type" value="Genomic_DNA"/>
</dbReference>
<dbReference type="GO" id="GO:0016887">
    <property type="term" value="F:ATP hydrolysis activity"/>
    <property type="evidence" value="ECO:0007669"/>
    <property type="project" value="InterPro"/>
</dbReference>
<dbReference type="EMBL" id="QICM01000016">
    <property type="protein sequence ID" value="PXV64813.1"/>
    <property type="molecule type" value="Genomic_DNA"/>
</dbReference>
<dbReference type="EMBL" id="FNEH01000003">
    <property type="protein sequence ID" value="SDI23672.1"/>
    <property type="molecule type" value="Genomic_DNA"/>
</dbReference>
<dbReference type="InterPro" id="IPR003439">
    <property type="entry name" value="ABC_transporter-like_ATP-bd"/>
</dbReference>
<dbReference type="SUPFAM" id="SSF52540">
    <property type="entry name" value="P-loop containing nucleoside triphosphate hydrolases"/>
    <property type="match status" value="1"/>
</dbReference>
<feature type="domain" description="ABC transporter" evidence="11">
    <location>
        <begin position="6"/>
        <end position="241"/>
    </location>
</feature>
<evidence type="ECO:0000313" key="15">
    <source>
        <dbReference type="EMBL" id="SDI23672.1"/>
    </source>
</evidence>
<keyword evidence="3 10" id="KW-0813">Transport</keyword>
<evidence type="ECO:0000313" key="18">
    <source>
        <dbReference type="Proteomes" id="UP000198612"/>
    </source>
</evidence>
<reference evidence="12 21" key="3">
    <citation type="submission" date="2018-04" db="EMBL/GenBank/DDBJ databases">
        <title>Subsurface microbial communities from deep shales in Ohio and West Virginia, USA.</title>
        <authorList>
            <person name="Wrighton K."/>
        </authorList>
    </citation>
    <scope>NUCLEOTIDE SEQUENCE [LARGE SCALE GENOMIC DNA]</scope>
    <source>
        <strain evidence="12 21">MSL28</strain>
    </source>
</reference>
<evidence type="ECO:0000256" key="5">
    <source>
        <dbReference type="ARBA" id="ARBA00022741"/>
    </source>
</evidence>
<dbReference type="InterPro" id="IPR015856">
    <property type="entry name" value="ABC_transpr_CbiO/EcfA_su"/>
</dbReference>
<accession>A0A1G6L201</accession>
<evidence type="ECO:0000256" key="8">
    <source>
        <dbReference type="ARBA" id="ARBA00023136"/>
    </source>
</evidence>
<dbReference type="Proteomes" id="UP000324896">
    <property type="component" value="Unassembled WGS sequence"/>
</dbReference>
<keyword evidence="5 10" id="KW-0547">Nucleotide-binding</keyword>
<dbReference type="PROSITE" id="PS50893">
    <property type="entry name" value="ABC_TRANSPORTER_2"/>
    <property type="match status" value="1"/>
</dbReference>
<dbReference type="EMBL" id="FOHG01000027">
    <property type="protein sequence ID" value="SET11976.1"/>
    <property type="molecule type" value="Genomic_DNA"/>
</dbReference>
<dbReference type="InterPro" id="IPR027417">
    <property type="entry name" value="P-loop_NTPase"/>
</dbReference>
<dbReference type="FunFam" id="3.40.50.300:FF:000224">
    <property type="entry name" value="Energy-coupling factor transporter ATP-binding protein EcfA"/>
    <property type="match status" value="1"/>
</dbReference>
<keyword evidence="8 10" id="KW-0472">Membrane</keyword>
<dbReference type="Proteomes" id="UP000198945">
    <property type="component" value="Unassembled WGS sequence"/>
</dbReference>
<comment type="function">
    <text evidence="9">Probably part of an ABC transporter complex. Responsible for energy coupling to the transport system.</text>
</comment>
<evidence type="ECO:0000313" key="13">
    <source>
        <dbReference type="EMBL" id="SDC37204.1"/>
    </source>
</evidence>
<comment type="similarity">
    <text evidence="2 10">Belongs to the ABC transporter superfamily.</text>
</comment>
<dbReference type="Proteomes" id="UP000247389">
    <property type="component" value="Unassembled WGS sequence"/>
</dbReference>
<evidence type="ECO:0000313" key="23">
    <source>
        <dbReference type="Proteomes" id="UP000324896"/>
    </source>
</evidence>
<reference evidence="17 22" key="4">
    <citation type="submission" date="2019-03" db="EMBL/GenBank/DDBJ databases">
        <title>Deep subsurface shale carbon reservoir microbial communities from Ohio and West Virginia, USA.</title>
        <authorList>
            <person name="Wrighton K."/>
        </authorList>
    </citation>
    <scope>NUCLEOTIDE SEQUENCE [LARGE SCALE GENOMIC DNA]</scope>
    <source>
        <strain evidence="17 22">UTICA-S4D12</strain>
    </source>
</reference>
<dbReference type="PROSITE" id="PS00211">
    <property type="entry name" value="ABC_TRANSPORTER_1"/>
    <property type="match status" value="1"/>
</dbReference>
<name>A0A1G6L201_9FIRM</name>
<dbReference type="AlphaFoldDB" id="A0A1G6L201"/>
<dbReference type="RefSeq" id="WP_089716119.1">
    <property type="nucleotide sequence ID" value="NZ_FMYT01000005.1"/>
</dbReference>
<evidence type="ECO:0000256" key="2">
    <source>
        <dbReference type="ARBA" id="ARBA00005417"/>
    </source>
</evidence>
<evidence type="ECO:0000256" key="7">
    <source>
        <dbReference type="ARBA" id="ARBA00022967"/>
    </source>
</evidence>
<dbReference type="GO" id="GO:0042626">
    <property type="term" value="F:ATPase-coupled transmembrane transporter activity"/>
    <property type="evidence" value="ECO:0007669"/>
    <property type="project" value="TreeGrafter"/>
</dbReference>
<dbReference type="InterPro" id="IPR003593">
    <property type="entry name" value="AAA+_ATPase"/>
</dbReference>
<dbReference type="EMBL" id="FMYT01000005">
    <property type="protein sequence ID" value="SDC37204.1"/>
    <property type="molecule type" value="Genomic_DNA"/>
</dbReference>
<evidence type="ECO:0000256" key="9">
    <source>
        <dbReference type="ARBA" id="ARBA00025157"/>
    </source>
</evidence>
<evidence type="ECO:0000313" key="17">
    <source>
        <dbReference type="EMBL" id="TDS35389.1"/>
    </source>
</evidence>
<evidence type="ECO:0000256" key="4">
    <source>
        <dbReference type="ARBA" id="ARBA00022475"/>
    </source>
</evidence>
<evidence type="ECO:0000259" key="11">
    <source>
        <dbReference type="PROSITE" id="PS50893"/>
    </source>
</evidence>
<evidence type="ECO:0000313" key="14">
    <source>
        <dbReference type="EMBL" id="SDF86343.1"/>
    </source>
</evidence>
<dbReference type="Proteomes" id="UP000198612">
    <property type="component" value="Unassembled WGS sequence"/>
</dbReference>
<evidence type="ECO:0000256" key="10">
    <source>
        <dbReference type="RuleBase" id="RU364103"/>
    </source>
</evidence>
<keyword evidence="20" id="KW-1185">Reference proteome</keyword>
<reference evidence="18 20" key="2">
    <citation type="submission" date="2016-10" db="EMBL/GenBank/DDBJ databases">
        <authorList>
            <person name="Varghese N."/>
            <person name="Submissions S."/>
        </authorList>
    </citation>
    <scope>NUCLEOTIDE SEQUENCE [LARGE SCALE GENOMIC DNA]</scope>
    <source>
        <strain evidence="13 23">WG10</strain>
        <strain evidence="14 20">WG2</strain>
        <strain evidence="16 18">WG5</strain>
    </source>
</reference>
<evidence type="ECO:0000313" key="21">
    <source>
        <dbReference type="Proteomes" id="UP000247389"/>
    </source>
</evidence>
<dbReference type="EMBL" id="SOAA01000001">
    <property type="protein sequence ID" value="TDS35389.1"/>
    <property type="molecule type" value="Genomic_DNA"/>
</dbReference>
<gene>
    <name evidence="17" type="ORF">BY453_101107</name>
    <name evidence="12" type="ORF">C8C78_11649</name>
    <name evidence="13" type="ORF">SAMN04488597_10584</name>
    <name evidence="14" type="ORF">SAMN04488598_12817</name>
    <name evidence="16" type="ORF">SAMN04515652_12719</name>
    <name evidence="15" type="ORF">SAMN04515654_103118</name>
</gene>
<dbReference type="PANTHER" id="PTHR43553">
    <property type="entry name" value="HEAVY METAL TRANSPORTER"/>
    <property type="match status" value="1"/>
</dbReference>
<evidence type="ECO:0000313" key="16">
    <source>
        <dbReference type="EMBL" id="SET11976.1"/>
    </source>
</evidence>
<evidence type="ECO:0000256" key="1">
    <source>
        <dbReference type="ARBA" id="ARBA00004202"/>
    </source>
</evidence>